<dbReference type="Gene3D" id="3.30.70.920">
    <property type="match status" value="1"/>
</dbReference>
<dbReference type="EMBL" id="AP010656">
    <property type="protein sequence ID" value="BAG83400.1"/>
    <property type="molecule type" value="Genomic_DNA"/>
</dbReference>
<dbReference type="InterPro" id="IPR000485">
    <property type="entry name" value="AsnC-type_HTH_dom"/>
</dbReference>
<dbReference type="SUPFAM" id="SSF46785">
    <property type="entry name" value="Winged helix' DNA-binding domain"/>
    <property type="match status" value="1"/>
</dbReference>
<keyword evidence="3" id="KW-0804">Transcription</keyword>
<dbReference type="GO" id="GO:0005829">
    <property type="term" value="C:cytosol"/>
    <property type="evidence" value="ECO:0007669"/>
    <property type="project" value="TreeGrafter"/>
</dbReference>
<dbReference type="GO" id="GO:0006355">
    <property type="term" value="P:regulation of DNA-templated transcription"/>
    <property type="evidence" value="ECO:0007669"/>
    <property type="project" value="UniProtKB-ARBA"/>
</dbReference>
<dbReference type="InterPro" id="IPR036388">
    <property type="entry name" value="WH-like_DNA-bd_sf"/>
</dbReference>
<evidence type="ECO:0000256" key="3">
    <source>
        <dbReference type="ARBA" id="ARBA00023163"/>
    </source>
</evidence>
<dbReference type="AlphaFoldDB" id="B6YQC8"/>
<dbReference type="CDD" id="cd00090">
    <property type="entry name" value="HTH_ARSR"/>
    <property type="match status" value="1"/>
</dbReference>
<evidence type="ECO:0000313" key="5">
    <source>
        <dbReference type="EMBL" id="BAG83400.1"/>
    </source>
</evidence>
<dbReference type="SUPFAM" id="SSF54909">
    <property type="entry name" value="Dimeric alpha+beta barrel"/>
    <property type="match status" value="1"/>
</dbReference>
<reference evidence="6" key="1">
    <citation type="journal article" date="2008" name="Science">
        <title>Genome of an endosymbiont coupling N2 fixation to cellulolysis within RT protist cells in termite gut.</title>
        <authorList>
            <person name="Hongoh Y."/>
            <person name="Sharma V.K."/>
            <person name="Prakash T."/>
            <person name="Noda S."/>
            <person name="Toh H."/>
            <person name="Taylor T.D."/>
            <person name="Kudo T."/>
            <person name="Sakaki Y."/>
            <person name="Toyoda A."/>
            <person name="Hattori M."/>
            <person name="Ohkuma M."/>
        </authorList>
    </citation>
    <scope>NUCLEOTIDE SEQUENCE [LARGE SCALE GENOMIC DNA]</scope>
</reference>
<dbReference type="InterPro" id="IPR011008">
    <property type="entry name" value="Dimeric_a/b-barrel"/>
</dbReference>
<dbReference type="KEGG" id="aps:CFPG_137"/>
<keyword evidence="2" id="KW-0238">DNA-binding</keyword>
<evidence type="ECO:0000256" key="2">
    <source>
        <dbReference type="ARBA" id="ARBA00023125"/>
    </source>
</evidence>
<dbReference type="Pfam" id="PF01037">
    <property type="entry name" value="AsnC_trans_reg"/>
    <property type="match status" value="1"/>
</dbReference>
<dbReference type="PROSITE" id="PS50956">
    <property type="entry name" value="HTH_ASNC_2"/>
    <property type="match status" value="1"/>
</dbReference>
<evidence type="ECO:0000259" key="4">
    <source>
        <dbReference type="PROSITE" id="PS50956"/>
    </source>
</evidence>
<dbReference type="eggNOG" id="COG1522">
    <property type="taxonomic scope" value="Bacteria"/>
</dbReference>
<accession>B6YQC8</accession>
<feature type="domain" description="HTH asnC-type" evidence="4">
    <location>
        <begin position="4"/>
        <end position="65"/>
    </location>
</feature>
<dbReference type="HOGENOM" id="CLU_091233_5_0_10"/>
<dbReference type="GO" id="GO:0043200">
    <property type="term" value="P:response to amino acid"/>
    <property type="evidence" value="ECO:0007669"/>
    <property type="project" value="TreeGrafter"/>
</dbReference>
<gene>
    <name evidence="5" type="ordered locus">CFPG_137</name>
</gene>
<dbReference type="GO" id="GO:0043565">
    <property type="term" value="F:sequence-specific DNA binding"/>
    <property type="evidence" value="ECO:0007669"/>
    <property type="project" value="InterPro"/>
</dbReference>
<dbReference type="RefSeq" id="WP_012573161.1">
    <property type="nucleotide sequence ID" value="NC_011565.1"/>
</dbReference>
<dbReference type="InterPro" id="IPR019888">
    <property type="entry name" value="Tscrpt_reg_AsnC-like"/>
</dbReference>
<dbReference type="SMART" id="SM00344">
    <property type="entry name" value="HTH_ASNC"/>
    <property type="match status" value="1"/>
</dbReference>
<evidence type="ECO:0000256" key="1">
    <source>
        <dbReference type="ARBA" id="ARBA00023015"/>
    </source>
</evidence>
<protein>
    <submittedName>
        <fullName evidence="5">Transcriptional regulator AsnC</fullName>
    </submittedName>
</protein>
<dbReference type="OrthoDB" id="1094536at2"/>
<keyword evidence="1" id="KW-0805">Transcription regulation</keyword>
<dbReference type="InterPro" id="IPR036390">
    <property type="entry name" value="WH_DNA-bd_sf"/>
</dbReference>
<proteinExistence type="predicted"/>
<dbReference type="PANTHER" id="PTHR30154:SF34">
    <property type="entry name" value="TRANSCRIPTIONAL REGULATOR AZLB"/>
    <property type="match status" value="1"/>
</dbReference>
<name>B6YQC8_AZOPC</name>
<dbReference type="PANTHER" id="PTHR30154">
    <property type="entry name" value="LEUCINE-RESPONSIVE REGULATORY PROTEIN"/>
    <property type="match status" value="1"/>
</dbReference>
<organism evidence="5 6">
    <name type="scientific">Azobacteroides pseudotrichonymphae genomovar. CFP2</name>
    <dbReference type="NCBI Taxonomy" id="511995"/>
    <lineage>
        <taxon>Bacteria</taxon>
        <taxon>Pseudomonadati</taxon>
        <taxon>Bacteroidota</taxon>
        <taxon>Bacteroidia</taxon>
        <taxon>Bacteroidales</taxon>
        <taxon>Candidatus Azobacteroides</taxon>
    </lineage>
</organism>
<sequence length="151" mass="17349">MGKIEELDKKILKVISQNARISFRDVAEICEVSRAAVHQHIQKMMKLKLIVSSSYQIDPQLLGYSTCAFIGVKLERGSMYKDVFPELEKIPEVVECHFTTGPYTMLIKLYAKDNEQFMELLNSRIQEIPGVISTETLISLRQSFKRKIPII</sequence>
<dbReference type="Gene3D" id="1.10.10.10">
    <property type="entry name" value="Winged helix-like DNA-binding domain superfamily/Winged helix DNA-binding domain"/>
    <property type="match status" value="1"/>
</dbReference>
<dbReference type="InterPro" id="IPR019887">
    <property type="entry name" value="Tscrpt_reg_AsnC/Lrp_C"/>
</dbReference>
<dbReference type="InterPro" id="IPR011991">
    <property type="entry name" value="ArsR-like_HTH"/>
</dbReference>
<dbReference type="Proteomes" id="UP000000723">
    <property type="component" value="Chromosome"/>
</dbReference>
<dbReference type="STRING" id="511995.CFPG_137"/>
<keyword evidence="6" id="KW-1185">Reference proteome</keyword>
<dbReference type="Pfam" id="PF13412">
    <property type="entry name" value="HTH_24"/>
    <property type="match status" value="1"/>
</dbReference>
<evidence type="ECO:0000313" key="6">
    <source>
        <dbReference type="Proteomes" id="UP000000723"/>
    </source>
</evidence>